<protein>
    <recommendedName>
        <fullName evidence="17">Branched-chain-amino-acid aminotransferase</fullName>
        <shortName evidence="17">BCAT</shortName>
        <ecNumber evidence="17">2.6.1.42</ecNumber>
    </recommendedName>
</protein>
<dbReference type="PANTHER" id="PTHR42743:SF11">
    <property type="entry name" value="AMINODEOXYCHORISMATE LYASE"/>
    <property type="match status" value="1"/>
</dbReference>
<comment type="pathway">
    <text evidence="3 17">Amino-acid biosynthesis; L-isoleucine biosynthesis; L-isoleucine from 2-oxobutanoate: step 4/4.</text>
</comment>
<dbReference type="InterPro" id="IPR001544">
    <property type="entry name" value="Aminotrans_IV"/>
</dbReference>
<evidence type="ECO:0000256" key="7">
    <source>
        <dbReference type="ARBA" id="ARBA00022576"/>
    </source>
</evidence>
<evidence type="ECO:0000256" key="6">
    <source>
        <dbReference type="ARBA" id="ARBA00009320"/>
    </source>
</evidence>
<keyword evidence="9 17" id="KW-0808">Transferase</keyword>
<evidence type="ECO:0000256" key="2">
    <source>
        <dbReference type="ARBA" id="ARBA00003109"/>
    </source>
</evidence>
<evidence type="ECO:0000256" key="11">
    <source>
        <dbReference type="ARBA" id="ARBA00023304"/>
    </source>
</evidence>
<comment type="catalytic activity">
    <reaction evidence="13 17">
        <text>L-isoleucine + 2-oxoglutarate = (S)-3-methyl-2-oxopentanoate + L-glutamate</text>
        <dbReference type="Rhea" id="RHEA:24801"/>
        <dbReference type="ChEBI" id="CHEBI:16810"/>
        <dbReference type="ChEBI" id="CHEBI:29985"/>
        <dbReference type="ChEBI" id="CHEBI:35146"/>
        <dbReference type="ChEBI" id="CHEBI:58045"/>
        <dbReference type="EC" id="2.6.1.42"/>
    </reaction>
</comment>
<dbReference type="Gene3D" id="3.30.470.10">
    <property type="match status" value="1"/>
</dbReference>
<dbReference type="InterPro" id="IPR018300">
    <property type="entry name" value="Aminotrans_IV_CS"/>
</dbReference>
<evidence type="ECO:0000256" key="13">
    <source>
        <dbReference type="ARBA" id="ARBA00048798"/>
    </source>
</evidence>
<dbReference type="InterPro" id="IPR050571">
    <property type="entry name" value="Class-IV_PLP-Dep_Aminotrnsfr"/>
</dbReference>
<evidence type="ECO:0000313" key="18">
    <source>
        <dbReference type="EMBL" id="WPY00182.1"/>
    </source>
</evidence>
<evidence type="ECO:0000256" key="16">
    <source>
        <dbReference type="RuleBase" id="RU004516"/>
    </source>
</evidence>
<dbReference type="SUPFAM" id="SSF56752">
    <property type="entry name" value="D-aminoacid aminotransferase-like PLP-dependent enzymes"/>
    <property type="match status" value="1"/>
</dbReference>
<evidence type="ECO:0000313" key="19">
    <source>
        <dbReference type="Proteomes" id="UP001326613"/>
    </source>
</evidence>
<comment type="pathway">
    <text evidence="4 17">Amino-acid biosynthesis; L-valine biosynthesis; L-valine from pyruvate: step 4/4.</text>
</comment>
<dbReference type="InterPro" id="IPR043132">
    <property type="entry name" value="BCAT-like_C"/>
</dbReference>
<reference evidence="18 19" key="1">
    <citation type="submission" date="2022-10" db="EMBL/GenBank/DDBJ databases">
        <title>Host association and intracellularity evolved multiple times independently in the Rickettsiales.</title>
        <authorList>
            <person name="Castelli M."/>
            <person name="Nardi T."/>
            <person name="Gammuto L."/>
            <person name="Bellinzona G."/>
            <person name="Sabaneyeva E."/>
            <person name="Potekhin A."/>
            <person name="Serra V."/>
            <person name="Petroni G."/>
            <person name="Sassera D."/>
        </authorList>
    </citation>
    <scope>NUCLEOTIDE SEQUENCE [LARGE SCALE GENOMIC DNA]</scope>
    <source>
        <strain evidence="18 19">Kr 154-4</strain>
    </source>
</reference>
<dbReference type="NCBIfam" id="TIGR01122">
    <property type="entry name" value="ilvE_I"/>
    <property type="match status" value="1"/>
</dbReference>
<dbReference type="RefSeq" id="WP_323738278.1">
    <property type="nucleotide sequence ID" value="NZ_CP112932.1"/>
</dbReference>
<comment type="pathway">
    <text evidence="5 17">Amino-acid biosynthesis; L-leucine biosynthesis; L-leucine from 3-methyl-2-oxobutanoate: step 4/4.</text>
</comment>
<keyword evidence="11 17" id="KW-0100">Branched-chain amino acid biosynthesis</keyword>
<dbReference type="Pfam" id="PF01063">
    <property type="entry name" value="Aminotran_4"/>
    <property type="match status" value="1"/>
</dbReference>
<dbReference type="Gene3D" id="3.20.10.10">
    <property type="entry name" value="D-amino Acid Aminotransferase, subunit A, domain 2"/>
    <property type="match status" value="1"/>
</dbReference>
<evidence type="ECO:0000256" key="17">
    <source>
        <dbReference type="RuleBase" id="RU364094"/>
    </source>
</evidence>
<evidence type="ECO:0000256" key="15">
    <source>
        <dbReference type="RuleBase" id="RU004106"/>
    </source>
</evidence>
<dbReference type="GO" id="GO:0008483">
    <property type="term" value="F:transaminase activity"/>
    <property type="evidence" value="ECO:0007669"/>
    <property type="project" value="UniProtKB-KW"/>
</dbReference>
<evidence type="ECO:0000256" key="12">
    <source>
        <dbReference type="ARBA" id="ARBA00048212"/>
    </source>
</evidence>
<evidence type="ECO:0000256" key="4">
    <source>
        <dbReference type="ARBA" id="ARBA00004931"/>
    </source>
</evidence>
<evidence type="ECO:0000256" key="1">
    <source>
        <dbReference type="ARBA" id="ARBA00001933"/>
    </source>
</evidence>
<name>A0ABZ0UQ66_9RICK</name>
<evidence type="ECO:0000256" key="10">
    <source>
        <dbReference type="ARBA" id="ARBA00022898"/>
    </source>
</evidence>
<dbReference type="EC" id="2.6.1.42" evidence="17"/>
<dbReference type="InterPro" id="IPR043131">
    <property type="entry name" value="BCAT-like_N"/>
</dbReference>
<evidence type="ECO:0000256" key="5">
    <source>
        <dbReference type="ARBA" id="ARBA00005072"/>
    </source>
</evidence>
<sequence length="291" mass="32772">MTTTFLDQLSGYIWLNGDLVKWQDARVHALTHSLHYAGAVFEGERSYGGRVFKIHEHTERLLASASTMQMQVPYSFDEIIAAHESIIVKNKISDAYIRPLVWRGAESLNLTNKSLSINFMIAAIASSPKPADNVSLHISRWRKPHPDSWPPQVKSSGHYAMMLVALEEAKLQGYSDAILLDWRGYIAECTTTNIFFVYKDRVITPIADSFLNGITRQTIISLAKKLGLEVQEKHISLSDIEKYDECFLTGTAAEIKLVNSIALHSLQITFADNRITSLLQQEYAALTRSEQ</sequence>
<organism evidence="18 19">
    <name type="scientific">Candidatus Trichorickettsia mobilis</name>
    <dbReference type="NCBI Taxonomy" id="1346319"/>
    <lineage>
        <taxon>Bacteria</taxon>
        <taxon>Pseudomonadati</taxon>
        <taxon>Pseudomonadota</taxon>
        <taxon>Alphaproteobacteria</taxon>
        <taxon>Rickettsiales</taxon>
        <taxon>Rickettsiaceae</taxon>
        <taxon>Rickettsieae</taxon>
        <taxon>Candidatus Trichorickettsia</taxon>
    </lineage>
</organism>
<dbReference type="PROSITE" id="PS00770">
    <property type="entry name" value="AA_TRANSFER_CLASS_4"/>
    <property type="match status" value="1"/>
</dbReference>
<accession>A0ABZ0UQ66</accession>
<dbReference type="EMBL" id="CP112932">
    <property type="protein sequence ID" value="WPY00182.1"/>
    <property type="molecule type" value="Genomic_DNA"/>
</dbReference>
<comment type="similarity">
    <text evidence="6 15">Belongs to the class-IV pyridoxal-phosphate-dependent aminotransferase family.</text>
</comment>
<keyword evidence="8 17" id="KW-0028">Amino-acid biosynthesis</keyword>
<dbReference type="InterPro" id="IPR005785">
    <property type="entry name" value="B_amino_transI"/>
</dbReference>
<keyword evidence="7 17" id="KW-0032">Aminotransferase</keyword>
<comment type="catalytic activity">
    <reaction evidence="14 17">
        <text>L-leucine + 2-oxoglutarate = 4-methyl-2-oxopentanoate + L-glutamate</text>
        <dbReference type="Rhea" id="RHEA:18321"/>
        <dbReference type="ChEBI" id="CHEBI:16810"/>
        <dbReference type="ChEBI" id="CHEBI:17865"/>
        <dbReference type="ChEBI" id="CHEBI:29985"/>
        <dbReference type="ChEBI" id="CHEBI:57427"/>
        <dbReference type="EC" id="2.6.1.42"/>
    </reaction>
</comment>
<keyword evidence="10 16" id="KW-0663">Pyridoxal phosphate</keyword>
<evidence type="ECO:0000256" key="3">
    <source>
        <dbReference type="ARBA" id="ARBA00004824"/>
    </source>
</evidence>
<dbReference type="CDD" id="cd00449">
    <property type="entry name" value="PLPDE_IV"/>
    <property type="match status" value="1"/>
</dbReference>
<keyword evidence="19" id="KW-1185">Reference proteome</keyword>
<evidence type="ECO:0000256" key="9">
    <source>
        <dbReference type="ARBA" id="ARBA00022679"/>
    </source>
</evidence>
<dbReference type="InterPro" id="IPR036038">
    <property type="entry name" value="Aminotransferase-like"/>
</dbReference>
<comment type="catalytic activity">
    <reaction evidence="12 17">
        <text>L-valine + 2-oxoglutarate = 3-methyl-2-oxobutanoate + L-glutamate</text>
        <dbReference type="Rhea" id="RHEA:24813"/>
        <dbReference type="ChEBI" id="CHEBI:11851"/>
        <dbReference type="ChEBI" id="CHEBI:16810"/>
        <dbReference type="ChEBI" id="CHEBI:29985"/>
        <dbReference type="ChEBI" id="CHEBI:57762"/>
        <dbReference type="EC" id="2.6.1.42"/>
    </reaction>
</comment>
<dbReference type="PANTHER" id="PTHR42743">
    <property type="entry name" value="AMINO-ACID AMINOTRANSFERASE"/>
    <property type="match status" value="1"/>
</dbReference>
<evidence type="ECO:0000256" key="14">
    <source>
        <dbReference type="ARBA" id="ARBA00049229"/>
    </source>
</evidence>
<gene>
    <name evidence="17" type="primary">ilvE</name>
    <name evidence="18" type="ORF">Trichorick_00053</name>
</gene>
<comment type="function">
    <text evidence="2 17">Acts on leucine, isoleucine and valine.</text>
</comment>
<evidence type="ECO:0000256" key="8">
    <source>
        <dbReference type="ARBA" id="ARBA00022605"/>
    </source>
</evidence>
<comment type="cofactor">
    <cofactor evidence="1 16">
        <name>pyridoxal 5'-phosphate</name>
        <dbReference type="ChEBI" id="CHEBI:597326"/>
    </cofactor>
</comment>
<proteinExistence type="inferred from homology"/>
<dbReference type="NCBIfam" id="NF005146">
    <property type="entry name" value="PRK06606.1"/>
    <property type="match status" value="1"/>
</dbReference>
<dbReference type="Proteomes" id="UP001326613">
    <property type="component" value="Chromosome"/>
</dbReference>